<dbReference type="AlphaFoldDB" id="A0A6J6UCZ9"/>
<evidence type="ECO:0000313" key="1">
    <source>
        <dbReference type="EMBL" id="CAB4757721.1"/>
    </source>
</evidence>
<dbReference type="EMBL" id="CAEZYR010000092">
    <property type="protein sequence ID" value="CAB4757721.1"/>
    <property type="molecule type" value="Genomic_DNA"/>
</dbReference>
<organism evidence="1">
    <name type="scientific">freshwater metagenome</name>
    <dbReference type="NCBI Taxonomy" id="449393"/>
    <lineage>
        <taxon>unclassified sequences</taxon>
        <taxon>metagenomes</taxon>
        <taxon>ecological metagenomes</taxon>
    </lineage>
</organism>
<accession>A0A6J6UCZ9</accession>
<dbReference type="EMBL" id="CAFBMH010000097">
    <property type="protein sequence ID" value="CAB4922739.1"/>
    <property type="molecule type" value="Genomic_DNA"/>
</dbReference>
<evidence type="ECO:0000313" key="3">
    <source>
        <dbReference type="EMBL" id="CAB4922739.1"/>
    </source>
</evidence>
<dbReference type="EMBL" id="CAFBOS010000063">
    <property type="protein sequence ID" value="CAB4994519.1"/>
    <property type="molecule type" value="Genomic_DNA"/>
</dbReference>
<reference evidence="1" key="1">
    <citation type="submission" date="2020-05" db="EMBL/GenBank/DDBJ databases">
        <authorList>
            <person name="Chiriac C."/>
            <person name="Salcher M."/>
            <person name="Ghai R."/>
            <person name="Kavagutti S V."/>
        </authorList>
    </citation>
    <scope>NUCLEOTIDE SEQUENCE</scope>
</reference>
<protein>
    <submittedName>
        <fullName evidence="1">Unannotated protein</fullName>
    </submittedName>
</protein>
<proteinExistence type="predicted"/>
<sequence length="57" mass="6464">MDLLGTDRRDTIGPEEVTLRGRELYLFLPNAQGRGLQTVATPSLPQLVVQKRGWPRF</sequence>
<evidence type="ECO:0000313" key="2">
    <source>
        <dbReference type="EMBL" id="CAB4835856.1"/>
    </source>
</evidence>
<dbReference type="EMBL" id="CAFABA010000147">
    <property type="protein sequence ID" value="CAB4835856.1"/>
    <property type="molecule type" value="Genomic_DNA"/>
</dbReference>
<name>A0A6J6UCZ9_9ZZZZ</name>
<gene>
    <name evidence="1" type="ORF">UFOPK2754_02203</name>
    <name evidence="2" type="ORF">UFOPK3139_02655</name>
    <name evidence="3" type="ORF">UFOPK3543_02180</name>
    <name evidence="4" type="ORF">UFOPK3967_01233</name>
</gene>
<evidence type="ECO:0000313" key="4">
    <source>
        <dbReference type="EMBL" id="CAB4994519.1"/>
    </source>
</evidence>